<evidence type="ECO:0000313" key="1">
    <source>
        <dbReference type="EMBL" id="BBF70914.1"/>
    </source>
</evidence>
<proteinExistence type="predicted"/>
<sequence length="347" mass="36922">MTRRPIGYYVHHHGAGHLARANAIAAASDWPVVLLGTGIGDRGIDLSDDRLIPGGFDGLDGAGDRPEALHYAPLDHEGIRSRIAKVSEWIAVARPALMVVDVSVEIAMLARLASVPVVYVRLNGDRSDPPHAQAFASAHALLAPFHETFERSETPDWVRAKTRYLPGITPVPFKAGVEADRILIVVGRGGVPGNSAWIADAARACPHKSWRVIGPVTPPARCPSNLIFAGWVDDPASEIARAACVIGAAGDGLVGAVLAADRSFICLPEDRPFGEQFATAQALERLGAAIVLKQSPQPVEWPDLIEREAAIPSDVRRRLHDPLGAKAAAVWLAALAGRYIGERADAA</sequence>
<reference evidence="1" key="1">
    <citation type="submission" date="2018-07" db="EMBL/GenBank/DDBJ databases">
        <title>Complete genome sequence of Sphingomonas bisphenolicum strain AO1, a bisphenol A degradative bacterium isolated from Japanese farm field.</title>
        <authorList>
            <person name="Murakami M."/>
            <person name="Koh M."/>
            <person name="Koba S."/>
            <person name="Matsumura Y."/>
        </authorList>
    </citation>
    <scope>NUCLEOTIDE SEQUENCE</scope>
    <source>
        <strain evidence="1">AO1</strain>
    </source>
</reference>
<dbReference type="Gene3D" id="3.40.50.2000">
    <property type="entry name" value="Glycogen Phosphorylase B"/>
    <property type="match status" value="1"/>
</dbReference>
<name>A0ABM7G0M0_9SPHN</name>
<dbReference type="RefSeq" id="WP_261935101.1">
    <property type="nucleotide sequence ID" value="NZ_AP018817.1"/>
</dbReference>
<organism evidence="1 2">
    <name type="scientific">Sphingomonas bisphenolicum</name>
    <dbReference type="NCBI Taxonomy" id="296544"/>
    <lineage>
        <taxon>Bacteria</taxon>
        <taxon>Pseudomonadati</taxon>
        <taxon>Pseudomonadota</taxon>
        <taxon>Alphaproteobacteria</taxon>
        <taxon>Sphingomonadales</taxon>
        <taxon>Sphingomonadaceae</taxon>
        <taxon>Sphingomonas</taxon>
    </lineage>
</organism>
<dbReference type="Proteomes" id="UP001059971">
    <property type="component" value="Chromosome 1"/>
</dbReference>
<dbReference type="EMBL" id="AP018817">
    <property type="protein sequence ID" value="BBF70914.1"/>
    <property type="molecule type" value="Genomic_DNA"/>
</dbReference>
<accession>A0ABM7G0M0</accession>
<dbReference type="SUPFAM" id="SSF53756">
    <property type="entry name" value="UDP-Glycosyltransferase/glycogen phosphorylase"/>
    <property type="match status" value="1"/>
</dbReference>
<protein>
    <recommendedName>
        <fullName evidence="3">Glycosyltransferase</fullName>
    </recommendedName>
</protein>
<gene>
    <name evidence="1" type="ORF">SBA_ch1_31140</name>
</gene>
<evidence type="ECO:0008006" key="3">
    <source>
        <dbReference type="Google" id="ProtNLM"/>
    </source>
</evidence>
<keyword evidence="2" id="KW-1185">Reference proteome</keyword>
<evidence type="ECO:0000313" key="2">
    <source>
        <dbReference type="Proteomes" id="UP001059971"/>
    </source>
</evidence>